<feature type="compositionally biased region" description="Basic residues" evidence="1">
    <location>
        <begin position="12"/>
        <end position="25"/>
    </location>
</feature>
<dbReference type="Pfam" id="PF01740">
    <property type="entry name" value="STAS"/>
    <property type="match status" value="1"/>
</dbReference>
<feature type="region of interest" description="Disordered" evidence="1">
    <location>
        <begin position="1"/>
        <end position="39"/>
    </location>
</feature>
<keyword evidence="4" id="KW-1185">Reference proteome</keyword>
<sequence length="184" mass="19545">MRPPVVNPASAPRRRVGHPRRGRRQHVTDQFPDRRPLPPGLHTPIMSLAWSRDGSTSLITVAGEIDMSNAHLLPELVEFLCQSPVPLIAVDLSAVRFLGAHGITALLQASKLVTSAGARLTLRDPSPFVLRVLGAAGVMPHLDLDGAPRPGGAAPTGVVLRLARPPPARTSADRLAGQRPHSPS</sequence>
<dbReference type="InterPro" id="IPR002645">
    <property type="entry name" value="STAS_dom"/>
</dbReference>
<organism evidence="3 4">
    <name type="scientific">Micromonospora orduensis</name>
    <dbReference type="NCBI Taxonomy" id="1420891"/>
    <lineage>
        <taxon>Bacteria</taxon>
        <taxon>Bacillati</taxon>
        <taxon>Actinomycetota</taxon>
        <taxon>Actinomycetes</taxon>
        <taxon>Micromonosporales</taxon>
        <taxon>Micromonosporaceae</taxon>
        <taxon>Micromonospora</taxon>
    </lineage>
</organism>
<dbReference type="AlphaFoldDB" id="A0A5C4QE31"/>
<accession>A0A5C4QE31</accession>
<dbReference type="OrthoDB" id="3400962at2"/>
<dbReference type="EMBL" id="VDFY01000208">
    <property type="protein sequence ID" value="TNH24958.1"/>
    <property type="molecule type" value="Genomic_DNA"/>
</dbReference>
<name>A0A5C4QE31_9ACTN</name>
<feature type="domain" description="STAS" evidence="2">
    <location>
        <begin position="58"/>
        <end position="138"/>
    </location>
</feature>
<dbReference type="PROSITE" id="PS50801">
    <property type="entry name" value="STAS"/>
    <property type="match status" value="1"/>
</dbReference>
<evidence type="ECO:0000313" key="3">
    <source>
        <dbReference type="EMBL" id="TNH24958.1"/>
    </source>
</evidence>
<dbReference type="InterPro" id="IPR036513">
    <property type="entry name" value="STAS_dom_sf"/>
</dbReference>
<proteinExistence type="predicted"/>
<protein>
    <submittedName>
        <fullName evidence="3">STAS domain-containing protein</fullName>
    </submittedName>
</protein>
<evidence type="ECO:0000313" key="4">
    <source>
        <dbReference type="Proteomes" id="UP000306145"/>
    </source>
</evidence>
<evidence type="ECO:0000256" key="1">
    <source>
        <dbReference type="SAM" id="MobiDB-lite"/>
    </source>
</evidence>
<dbReference type="CDD" id="cd07043">
    <property type="entry name" value="STAS_anti-anti-sigma_factors"/>
    <property type="match status" value="1"/>
</dbReference>
<reference evidence="3 4" key="1">
    <citation type="submission" date="2019-06" db="EMBL/GenBank/DDBJ databases">
        <title>Micromonospora ordensis sp. nov., isolated from deep marine sediment.</title>
        <authorList>
            <person name="Veyisoglu A."/>
            <person name="Carro L."/>
            <person name="Klenk H.-P."/>
            <person name="Sahin N."/>
        </authorList>
    </citation>
    <scope>NUCLEOTIDE SEQUENCE [LARGE SCALE GENOMIC DNA]</scope>
    <source>
        <strain evidence="3 4">S2509</strain>
    </source>
</reference>
<dbReference type="Gene3D" id="3.30.750.24">
    <property type="entry name" value="STAS domain"/>
    <property type="match status" value="1"/>
</dbReference>
<feature type="region of interest" description="Disordered" evidence="1">
    <location>
        <begin position="147"/>
        <end position="184"/>
    </location>
</feature>
<dbReference type="Proteomes" id="UP000306145">
    <property type="component" value="Unassembled WGS sequence"/>
</dbReference>
<comment type="caution">
    <text evidence="3">The sequence shown here is derived from an EMBL/GenBank/DDBJ whole genome shotgun (WGS) entry which is preliminary data.</text>
</comment>
<evidence type="ECO:0000259" key="2">
    <source>
        <dbReference type="PROSITE" id="PS50801"/>
    </source>
</evidence>
<gene>
    <name evidence="3" type="ORF">FHG89_24045</name>
</gene>
<dbReference type="SUPFAM" id="SSF52091">
    <property type="entry name" value="SpoIIaa-like"/>
    <property type="match status" value="1"/>
</dbReference>